<reference evidence="2" key="1">
    <citation type="submission" date="2018-09" db="EMBL/GenBank/DDBJ databases">
        <authorList>
            <person name="Rimple P.A."/>
            <person name="Stoner T.H."/>
            <person name="Garlena R.A."/>
            <person name="Russell D.A."/>
            <person name="Pope W.H."/>
            <person name="Jacobs-Sera D."/>
            <person name="Hatfull G.F."/>
        </authorList>
    </citation>
    <scope>NUCLEOTIDE SEQUENCE [LARGE SCALE GENOMIC DNA]</scope>
</reference>
<sequence>MPAPLKVDRDEFAALVARDWTNVRLAAHFEVSLATVSRVRRELGLSRPPEADPAVLARAADLLADGASYKEARRSTGLSLDTLRQHFPGRGWTREQTGAWVSETRRLHKTLRRDPRIRSYATAGDGQAVRPRVAA</sequence>
<proteinExistence type="predicted"/>
<organism evidence="1 2">
    <name type="scientific">Arthrobacter phage Maureen</name>
    <dbReference type="NCBI Taxonomy" id="2419961"/>
    <lineage>
        <taxon>Viruses</taxon>
        <taxon>Duplodnaviria</taxon>
        <taxon>Heunggongvirae</taxon>
        <taxon>Uroviricota</taxon>
        <taxon>Caudoviricetes</taxon>
        <taxon>Casidaviridae</taxon>
        <taxon>Liebevirus</taxon>
        <taxon>Liebevirus liebe</taxon>
        <taxon>Arthrobacter virus Liebe</taxon>
    </lineage>
</organism>
<name>A0A3G2KHU1_9CAUD</name>
<dbReference type="EMBL" id="MH834619">
    <property type="protein sequence ID" value="AYN58527.1"/>
    <property type="molecule type" value="Genomic_DNA"/>
</dbReference>
<accession>A0A3G2KHU1</accession>
<protein>
    <submittedName>
        <fullName evidence="1">DNA binding protein</fullName>
    </submittedName>
</protein>
<dbReference type="SUPFAM" id="SSF46689">
    <property type="entry name" value="Homeodomain-like"/>
    <property type="match status" value="1"/>
</dbReference>
<dbReference type="Proteomes" id="UP000273822">
    <property type="component" value="Segment"/>
</dbReference>
<gene>
    <name evidence="1" type="primary">46</name>
    <name evidence="1" type="ORF">PBI_MAUREEN_46</name>
</gene>
<dbReference type="InterPro" id="IPR009057">
    <property type="entry name" value="Homeodomain-like_sf"/>
</dbReference>
<evidence type="ECO:0000313" key="2">
    <source>
        <dbReference type="Proteomes" id="UP000273822"/>
    </source>
</evidence>
<evidence type="ECO:0000313" key="1">
    <source>
        <dbReference type="EMBL" id="AYN58527.1"/>
    </source>
</evidence>